<dbReference type="InterPro" id="IPR011042">
    <property type="entry name" value="6-blade_b-propeller_TolB-like"/>
</dbReference>
<name>K1PN90_MAGGI</name>
<dbReference type="HOGENOM" id="CLU_007742_6_0_1"/>
<gene>
    <name evidence="1" type="ORF">CGI_10008912</name>
</gene>
<protein>
    <submittedName>
        <fullName evidence="1">Tripartite motif-containing protein 2</fullName>
    </submittedName>
</protein>
<dbReference type="EMBL" id="JH819060">
    <property type="protein sequence ID" value="EKC25482.1"/>
    <property type="molecule type" value="Genomic_DNA"/>
</dbReference>
<proteinExistence type="predicted"/>
<dbReference type="SUPFAM" id="SSF63829">
    <property type="entry name" value="Calcium-dependent phosphotriesterase"/>
    <property type="match status" value="1"/>
</dbReference>
<reference evidence="1" key="1">
    <citation type="journal article" date="2012" name="Nature">
        <title>The oyster genome reveals stress adaptation and complexity of shell formation.</title>
        <authorList>
            <person name="Zhang G."/>
            <person name="Fang X."/>
            <person name="Guo X."/>
            <person name="Li L."/>
            <person name="Luo R."/>
            <person name="Xu F."/>
            <person name="Yang P."/>
            <person name="Zhang L."/>
            <person name="Wang X."/>
            <person name="Qi H."/>
            <person name="Xiong Z."/>
            <person name="Que H."/>
            <person name="Xie Y."/>
            <person name="Holland P.W."/>
            <person name="Paps J."/>
            <person name="Zhu Y."/>
            <person name="Wu F."/>
            <person name="Chen Y."/>
            <person name="Wang J."/>
            <person name="Peng C."/>
            <person name="Meng J."/>
            <person name="Yang L."/>
            <person name="Liu J."/>
            <person name="Wen B."/>
            <person name="Zhang N."/>
            <person name="Huang Z."/>
            <person name="Zhu Q."/>
            <person name="Feng Y."/>
            <person name="Mount A."/>
            <person name="Hedgecock D."/>
            <person name="Xu Z."/>
            <person name="Liu Y."/>
            <person name="Domazet-Loso T."/>
            <person name="Du Y."/>
            <person name="Sun X."/>
            <person name="Zhang S."/>
            <person name="Liu B."/>
            <person name="Cheng P."/>
            <person name="Jiang X."/>
            <person name="Li J."/>
            <person name="Fan D."/>
            <person name="Wang W."/>
            <person name="Fu W."/>
            <person name="Wang T."/>
            <person name="Wang B."/>
            <person name="Zhang J."/>
            <person name="Peng Z."/>
            <person name="Li Y."/>
            <person name="Li N."/>
            <person name="Wang J."/>
            <person name="Chen M."/>
            <person name="He Y."/>
            <person name="Tan F."/>
            <person name="Song X."/>
            <person name="Zheng Q."/>
            <person name="Huang R."/>
            <person name="Yang H."/>
            <person name="Du X."/>
            <person name="Chen L."/>
            <person name="Yang M."/>
            <person name="Gaffney P.M."/>
            <person name="Wang S."/>
            <person name="Luo L."/>
            <person name="She Z."/>
            <person name="Ming Y."/>
            <person name="Huang W."/>
            <person name="Zhang S."/>
            <person name="Huang B."/>
            <person name="Zhang Y."/>
            <person name="Qu T."/>
            <person name="Ni P."/>
            <person name="Miao G."/>
            <person name="Wang J."/>
            <person name="Wang Q."/>
            <person name="Steinberg C.E."/>
            <person name="Wang H."/>
            <person name="Li N."/>
            <person name="Qian L."/>
            <person name="Zhang G."/>
            <person name="Li Y."/>
            <person name="Yang H."/>
            <person name="Liu X."/>
            <person name="Wang J."/>
            <person name="Yin Y."/>
            <person name="Wang J."/>
        </authorList>
    </citation>
    <scope>NUCLEOTIDE SEQUENCE [LARGE SCALE GENOMIC DNA]</scope>
    <source>
        <strain evidence="1">05x7-T-G4-1.051#20</strain>
    </source>
</reference>
<dbReference type="InParanoid" id="K1PN90"/>
<organism evidence="1">
    <name type="scientific">Magallana gigas</name>
    <name type="common">Pacific oyster</name>
    <name type="synonym">Crassostrea gigas</name>
    <dbReference type="NCBI Taxonomy" id="29159"/>
    <lineage>
        <taxon>Eukaryota</taxon>
        <taxon>Metazoa</taxon>
        <taxon>Spiralia</taxon>
        <taxon>Lophotrochozoa</taxon>
        <taxon>Mollusca</taxon>
        <taxon>Bivalvia</taxon>
        <taxon>Autobranchia</taxon>
        <taxon>Pteriomorphia</taxon>
        <taxon>Ostreida</taxon>
        <taxon>Ostreoidea</taxon>
        <taxon>Ostreidae</taxon>
        <taxon>Magallana</taxon>
    </lineage>
</organism>
<sequence length="414" mass="47974">MLSSISPIYSQKKDEVTARGEEWHKEIEKIVKKLHQELDDMQNEHEALLKKKETEYEELIKNLDQLNTKATSLQKSHDVKEMLTFIQMIEKQEVLTELTQVSFPKFCVCKSEENILQTRFGYVEKLSEIKINFLEKKFRKNQLFQKRFLEIPLVTSVIDTGFPADEKYASRLYDMAITDDNKVWVGGNGDKLKLFDFQGNLHQIVNTNWNGYHLCMYNNKVVYSGYRAMEMISKNNSVLKMFSTGDWNPRGVTSTASGDLLVCFIKDDDQSKVVRYSNNYTVLQEIQYDSHCQPLYRNAYYITENVNRDIIVSDMKKSAVIAVNRLGIFRYSYSGNNQRFMTNSVASDNFGHVIISDFMETTIHMLDKDGKFMRYIIPEGGIKCPRVVCIIGHGEMIIGECKTGLAKIIKYLEE</sequence>
<accession>K1PN90</accession>
<dbReference type="AlphaFoldDB" id="K1PN90"/>
<dbReference type="Gene3D" id="2.120.10.30">
    <property type="entry name" value="TolB, C-terminal domain"/>
    <property type="match status" value="1"/>
</dbReference>
<evidence type="ECO:0000313" key="1">
    <source>
        <dbReference type="EMBL" id="EKC25482.1"/>
    </source>
</evidence>